<dbReference type="SUPFAM" id="SSF48371">
    <property type="entry name" value="ARM repeat"/>
    <property type="match status" value="1"/>
</dbReference>
<evidence type="ECO:0000313" key="4">
    <source>
        <dbReference type="Proteomes" id="UP000001887"/>
    </source>
</evidence>
<sequence length="436" mass="48460" precursor="true">MNRSEAQIELRSPRPLGRWVCFRALRAALVVALCFAASSLANSACADELHLASGGVVRGKWLNVDEQPLTSYVFQAEGGVKLSYGLAQVTKVVRTSALQEAYEKKRLAAADTIDAQWQLAEWCRMQMLLPERRSHLRRIVELDPNHQLARGGLGYYFKDGEWITKSDVRQKEGYELYKGRWRTAQEIELIETKSKRELAQKEWYIRLQRIRNQLMGSGAPQAMQTLAEINSEEAAAPIAAMLARERLRRVKMVWVDVLANIPGDEALGILIEASLADPDEEMFHYCVDRVLDREKSPRTTEAYVASLKHPSNLRVNRAAAALGKIGDRSAISPLIDALITTHTHVIKGRPGTGPDSTTTSFAGSTASSSQPTTGAAMVQNEGDKILLVKVQNQHVLDALASFSGGASFGFDARAWRYWHSQEMQQRTTGTLDARRG</sequence>
<reference evidence="3 4" key="1">
    <citation type="journal article" date="2009" name="Stand. Genomic Sci.">
        <title>Complete genome sequence of Pirellula staleyi type strain (ATCC 27377).</title>
        <authorList>
            <person name="Clum A."/>
            <person name="Tindall B.J."/>
            <person name="Sikorski J."/>
            <person name="Ivanova N."/>
            <person name="Mavrommatis K."/>
            <person name="Lucas S."/>
            <person name="Glavina del Rio T."/>
            <person name="Nolan M."/>
            <person name="Chen F."/>
            <person name="Tice H."/>
            <person name="Pitluck S."/>
            <person name="Cheng J.F."/>
            <person name="Chertkov O."/>
            <person name="Brettin T."/>
            <person name="Han C."/>
            <person name="Detter J.C."/>
            <person name="Kuske C."/>
            <person name="Bruce D."/>
            <person name="Goodwin L."/>
            <person name="Ovchinikova G."/>
            <person name="Pati A."/>
            <person name="Mikhailova N."/>
            <person name="Chen A."/>
            <person name="Palaniappan K."/>
            <person name="Land M."/>
            <person name="Hauser L."/>
            <person name="Chang Y.J."/>
            <person name="Jeffries C.D."/>
            <person name="Chain P."/>
            <person name="Rohde M."/>
            <person name="Goker M."/>
            <person name="Bristow J."/>
            <person name="Eisen J.A."/>
            <person name="Markowitz V."/>
            <person name="Hugenholtz P."/>
            <person name="Kyrpides N.C."/>
            <person name="Klenk H.P."/>
            <person name="Lapidus A."/>
        </authorList>
    </citation>
    <scope>NUCLEOTIDE SEQUENCE [LARGE SCALE GENOMIC DNA]</scope>
    <source>
        <strain evidence="4">ATCC 27377 / DSM 6068 / ICPB 4128</strain>
    </source>
</reference>
<protein>
    <recommendedName>
        <fullName evidence="5">PBS lyase HEAT domain protein repeat-containing protein</fullName>
    </recommendedName>
</protein>
<dbReference type="EMBL" id="CP001848">
    <property type="protein sequence ID" value="ADB14708.1"/>
    <property type="molecule type" value="Genomic_DNA"/>
</dbReference>
<name>D2QZF0_PIRSD</name>
<feature type="compositionally biased region" description="Low complexity" evidence="1">
    <location>
        <begin position="356"/>
        <end position="369"/>
    </location>
</feature>
<accession>D2QZF0</accession>
<organism evidence="3 4">
    <name type="scientific">Pirellula staleyi (strain ATCC 27377 / DSM 6068 / ICPB 4128)</name>
    <name type="common">Pirella staleyi</name>
    <dbReference type="NCBI Taxonomy" id="530564"/>
    <lineage>
        <taxon>Bacteria</taxon>
        <taxon>Pseudomonadati</taxon>
        <taxon>Planctomycetota</taxon>
        <taxon>Planctomycetia</taxon>
        <taxon>Pirellulales</taxon>
        <taxon>Pirellulaceae</taxon>
        <taxon>Pirellula</taxon>
    </lineage>
</organism>
<dbReference type="HOGENOM" id="CLU_044072_0_0_0"/>
<dbReference type="STRING" id="530564.Psta_0011"/>
<proteinExistence type="predicted"/>
<feature type="signal peptide" evidence="2">
    <location>
        <begin position="1"/>
        <end position="46"/>
    </location>
</feature>
<keyword evidence="2" id="KW-0732">Signal</keyword>
<dbReference type="AlphaFoldDB" id="D2QZF0"/>
<evidence type="ECO:0000256" key="2">
    <source>
        <dbReference type="SAM" id="SignalP"/>
    </source>
</evidence>
<dbReference type="KEGG" id="psl:Psta_0011"/>
<dbReference type="Pfam" id="PF03130">
    <property type="entry name" value="HEAT_PBS"/>
    <property type="match status" value="1"/>
</dbReference>
<feature type="region of interest" description="Disordered" evidence="1">
    <location>
        <begin position="346"/>
        <end position="374"/>
    </location>
</feature>
<dbReference type="Proteomes" id="UP000001887">
    <property type="component" value="Chromosome"/>
</dbReference>
<dbReference type="eggNOG" id="COG1413">
    <property type="taxonomic scope" value="Bacteria"/>
</dbReference>
<dbReference type="OrthoDB" id="212249at2"/>
<evidence type="ECO:0000313" key="3">
    <source>
        <dbReference type="EMBL" id="ADB14708.1"/>
    </source>
</evidence>
<dbReference type="Gene3D" id="1.25.10.10">
    <property type="entry name" value="Leucine-rich Repeat Variant"/>
    <property type="match status" value="1"/>
</dbReference>
<evidence type="ECO:0000256" key="1">
    <source>
        <dbReference type="SAM" id="MobiDB-lite"/>
    </source>
</evidence>
<dbReference type="InterPro" id="IPR016024">
    <property type="entry name" value="ARM-type_fold"/>
</dbReference>
<dbReference type="InterPro" id="IPR004155">
    <property type="entry name" value="PBS_lyase_HEAT"/>
</dbReference>
<dbReference type="InterPro" id="IPR011989">
    <property type="entry name" value="ARM-like"/>
</dbReference>
<keyword evidence="4" id="KW-1185">Reference proteome</keyword>
<evidence type="ECO:0008006" key="5">
    <source>
        <dbReference type="Google" id="ProtNLM"/>
    </source>
</evidence>
<feature type="chain" id="PRO_5003035315" description="PBS lyase HEAT domain protein repeat-containing protein" evidence="2">
    <location>
        <begin position="47"/>
        <end position="436"/>
    </location>
</feature>
<gene>
    <name evidence="3" type="ordered locus">Psta_0011</name>
</gene>